<gene>
    <name evidence="2" type="ORF">BG258_10210</name>
</gene>
<keyword evidence="1" id="KW-0812">Transmembrane</keyword>
<organism evidence="2 3">
    <name type="scientific">Lysinibacillus fusiformis</name>
    <dbReference type="NCBI Taxonomy" id="28031"/>
    <lineage>
        <taxon>Bacteria</taxon>
        <taxon>Bacillati</taxon>
        <taxon>Bacillota</taxon>
        <taxon>Bacilli</taxon>
        <taxon>Bacillales</taxon>
        <taxon>Bacillaceae</taxon>
        <taxon>Lysinibacillus</taxon>
    </lineage>
</organism>
<name>A0A1E4R701_9BACI</name>
<protein>
    <recommendedName>
        <fullName evidence="4">Holin</fullName>
    </recommendedName>
</protein>
<comment type="caution">
    <text evidence="2">The sequence shown here is derived from an EMBL/GenBank/DDBJ whole genome shotgun (WGS) entry which is preliminary data.</text>
</comment>
<evidence type="ECO:0008006" key="4">
    <source>
        <dbReference type="Google" id="ProtNLM"/>
    </source>
</evidence>
<evidence type="ECO:0000256" key="1">
    <source>
        <dbReference type="SAM" id="Phobius"/>
    </source>
</evidence>
<dbReference type="OrthoDB" id="2969583at2"/>
<evidence type="ECO:0000313" key="2">
    <source>
        <dbReference type="EMBL" id="ODV56246.1"/>
    </source>
</evidence>
<feature type="transmembrane region" description="Helical" evidence="1">
    <location>
        <begin position="37"/>
        <end position="54"/>
    </location>
</feature>
<dbReference type="RefSeq" id="WP_069481249.1">
    <property type="nucleotide sequence ID" value="NZ_KV766182.1"/>
</dbReference>
<accession>A0A1E4R701</accession>
<proteinExistence type="predicted"/>
<feature type="transmembrane region" description="Helical" evidence="1">
    <location>
        <begin position="6"/>
        <end position="25"/>
    </location>
</feature>
<sequence>MEHFPLIHTNFWDAVIAVPVVMILTQLIKRMCNIKPFWVPSIALVIGLLISVFISHRHNLLAGLFMGWFYGYAAIGSYASLKTSYITYKQKKSKKQNRFPS</sequence>
<evidence type="ECO:0000313" key="3">
    <source>
        <dbReference type="Proteomes" id="UP000094784"/>
    </source>
</evidence>
<keyword evidence="1" id="KW-0472">Membrane</keyword>
<feature type="transmembrane region" description="Helical" evidence="1">
    <location>
        <begin position="60"/>
        <end position="81"/>
    </location>
</feature>
<dbReference type="AlphaFoldDB" id="A0A1E4R701"/>
<keyword evidence="1" id="KW-1133">Transmembrane helix</keyword>
<dbReference type="Proteomes" id="UP000094784">
    <property type="component" value="Unassembled WGS sequence"/>
</dbReference>
<reference evidence="2 3" key="1">
    <citation type="submission" date="2016-09" db="EMBL/GenBank/DDBJ databases">
        <title>Draft genome sequence of the soil isolate, Lysinibacillus fusiformis M5, a potential hypoxanthine producer.</title>
        <authorList>
            <person name="Gallegos-Monterrosa R."/>
            <person name="Maroti G."/>
            <person name="Balint B."/>
            <person name="Kovacs A.T."/>
        </authorList>
    </citation>
    <scope>NUCLEOTIDE SEQUENCE [LARGE SCALE GENOMIC DNA]</scope>
    <source>
        <strain evidence="2 3">M5</strain>
    </source>
</reference>
<dbReference type="EMBL" id="MECQ01000001">
    <property type="protein sequence ID" value="ODV56246.1"/>
    <property type="molecule type" value="Genomic_DNA"/>
</dbReference>